<organism evidence="4">
    <name type="scientific">uncultured marine bacterium MedDCM-OCT-S08-C1340</name>
    <dbReference type="NCBI Taxonomy" id="743070"/>
    <lineage>
        <taxon>Bacteria</taxon>
        <taxon>environmental samples</taxon>
    </lineage>
</organism>
<evidence type="ECO:0000256" key="2">
    <source>
        <dbReference type="ARBA" id="ARBA00023235"/>
    </source>
</evidence>
<protein>
    <recommendedName>
        <fullName evidence="3">Triosephosphate isomerase</fullName>
        <ecNumber evidence="3">5.3.1.1</ecNumber>
    </recommendedName>
</protein>
<dbReference type="PROSITE" id="PS51440">
    <property type="entry name" value="TIM_2"/>
    <property type="match status" value="1"/>
</dbReference>
<keyword evidence="3" id="KW-0312">Gluconeogenesis</keyword>
<comment type="pathway">
    <text evidence="3">Carbohydrate biosynthesis; gluconeogenesis.</text>
</comment>
<evidence type="ECO:0000256" key="1">
    <source>
        <dbReference type="ARBA" id="ARBA00007422"/>
    </source>
</evidence>
<dbReference type="GO" id="GO:0006094">
    <property type="term" value="P:gluconeogenesis"/>
    <property type="evidence" value="ECO:0007669"/>
    <property type="project" value="UniProtKB-UniPathway"/>
</dbReference>
<comment type="subunit">
    <text evidence="3">Homodimer.</text>
</comment>
<dbReference type="EMBL" id="GU943001">
    <property type="protein sequence ID" value="ADD93866.1"/>
    <property type="molecule type" value="Genomic_DNA"/>
</dbReference>
<dbReference type="GO" id="GO:0006096">
    <property type="term" value="P:glycolytic process"/>
    <property type="evidence" value="ECO:0007669"/>
    <property type="project" value="UniProtKB-UniPathway"/>
</dbReference>
<proteinExistence type="inferred from homology"/>
<dbReference type="PANTHER" id="PTHR21139">
    <property type="entry name" value="TRIOSEPHOSPHATE ISOMERASE"/>
    <property type="match status" value="1"/>
</dbReference>
<dbReference type="GO" id="GO:0005829">
    <property type="term" value="C:cytosol"/>
    <property type="evidence" value="ECO:0007669"/>
    <property type="project" value="TreeGrafter"/>
</dbReference>
<dbReference type="InterPro" id="IPR035990">
    <property type="entry name" value="TIM_sf"/>
</dbReference>
<keyword evidence="3" id="KW-0324">Glycolysis</keyword>
<dbReference type="Pfam" id="PF00121">
    <property type="entry name" value="TIM"/>
    <property type="match status" value="1"/>
</dbReference>
<comment type="subcellular location">
    <subcellularLocation>
        <location evidence="3">Cytoplasm</location>
    </subcellularLocation>
</comment>
<dbReference type="UniPathway" id="UPA00138"/>
<dbReference type="InterPro" id="IPR000652">
    <property type="entry name" value="Triosephosphate_isomerase"/>
</dbReference>
<dbReference type="PANTHER" id="PTHR21139:SF42">
    <property type="entry name" value="TRIOSEPHOSPHATE ISOMERASE"/>
    <property type="match status" value="1"/>
</dbReference>
<dbReference type="UniPathway" id="UPA00109">
    <property type="reaction ID" value="UER00189"/>
</dbReference>
<dbReference type="EC" id="5.3.1.1" evidence="3"/>
<accession>D6PDR5</accession>
<keyword evidence="2 3" id="KW-0413">Isomerase</keyword>
<dbReference type="Gene3D" id="3.20.20.70">
    <property type="entry name" value="Aldolase class I"/>
    <property type="match status" value="1"/>
</dbReference>
<dbReference type="SUPFAM" id="SSF51351">
    <property type="entry name" value="Triosephosphate isomerase (TIM)"/>
    <property type="match status" value="1"/>
</dbReference>
<name>D6PDR5_9BACT</name>
<evidence type="ECO:0000256" key="3">
    <source>
        <dbReference type="RuleBase" id="RU363013"/>
    </source>
</evidence>
<comment type="pathway">
    <text evidence="3">Carbohydrate degradation; glycolysis; D-glyceraldehyde 3-phosphate from glycerone phosphate: step 1/1.</text>
</comment>
<comment type="similarity">
    <text evidence="1 3">Belongs to the triosephosphate isomerase family.</text>
</comment>
<comment type="catalytic activity">
    <reaction evidence="3">
        <text>D-glyceraldehyde 3-phosphate = dihydroxyacetone phosphate</text>
        <dbReference type="Rhea" id="RHEA:18585"/>
        <dbReference type="ChEBI" id="CHEBI:57642"/>
        <dbReference type="ChEBI" id="CHEBI:59776"/>
        <dbReference type="EC" id="5.3.1.1"/>
    </reaction>
</comment>
<dbReference type="GO" id="GO:0046166">
    <property type="term" value="P:glyceraldehyde-3-phosphate biosynthetic process"/>
    <property type="evidence" value="ECO:0007669"/>
    <property type="project" value="TreeGrafter"/>
</dbReference>
<dbReference type="InterPro" id="IPR013785">
    <property type="entry name" value="Aldolase_TIM"/>
</dbReference>
<dbReference type="AlphaFoldDB" id="D6PDR5"/>
<dbReference type="GO" id="GO:0004807">
    <property type="term" value="F:triose-phosphate isomerase activity"/>
    <property type="evidence" value="ECO:0007669"/>
    <property type="project" value="UniProtKB-EC"/>
</dbReference>
<evidence type="ECO:0000313" key="4">
    <source>
        <dbReference type="EMBL" id="ADD93866.1"/>
    </source>
</evidence>
<keyword evidence="3" id="KW-0963">Cytoplasm</keyword>
<dbReference type="GO" id="GO:0019563">
    <property type="term" value="P:glycerol catabolic process"/>
    <property type="evidence" value="ECO:0007669"/>
    <property type="project" value="TreeGrafter"/>
</dbReference>
<reference evidence="4" key="1">
    <citation type="journal article" date="2010" name="ISME J.">
        <title>Metagenome of the Mediterranean deep chlorophyll maximum studied by direct and fosmid library 454 pyrosequencing.</title>
        <authorList>
            <person name="Ghai R."/>
            <person name="Martin-Cuadrado A.B."/>
            <person name="Molto A.G."/>
            <person name="Heredia I.G."/>
            <person name="Cabrera R."/>
            <person name="Martin J."/>
            <person name="Verdu M."/>
            <person name="Deschamps P."/>
            <person name="Moreira D."/>
            <person name="Lopez-Garcia P."/>
            <person name="Mira A."/>
            <person name="Rodriguez-Valera F."/>
        </authorList>
    </citation>
    <scope>NUCLEOTIDE SEQUENCE</scope>
</reference>
<sequence>MSKKIIAGNWKQNGNMKSSIQLAQDIIREVKKNNIKHEVIIFPPSLYLLPIKNINKKEIINLGSQNVSAYNDGALTGEISATMLKDSKLNIVLLGTQKEDIS</sequence>